<dbReference type="Pfam" id="PF01494">
    <property type="entry name" value="FAD_binding_3"/>
    <property type="match status" value="2"/>
</dbReference>
<protein>
    <submittedName>
        <fullName evidence="6">FAD-dependent oxidoreductase</fullName>
    </submittedName>
</protein>
<evidence type="ECO:0000313" key="7">
    <source>
        <dbReference type="Proteomes" id="UP000217289"/>
    </source>
</evidence>
<reference evidence="6 7" key="1">
    <citation type="submission" date="2017-06" db="EMBL/GenBank/DDBJ databases">
        <authorList>
            <person name="Kim H.J."/>
            <person name="Triplett B.A."/>
        </authorList>
    </citation>
    <scope>NUCLEOTIDE SEQUENCE [LARGE SCALE GENOMIC DNA]</scope>
    <source>
        <strain evidence="6 7">DSM 14713</strain>
    </source>
</reference>
<dbReference type="InterPro" id="IPR036188">
    <property type="entry name" value="FAD/NAD-bd_sf"/>
</dbReference>
<dbReference type="GO" id="GO:0016491">
    <property type="term" value="F:oxidoreductase activity"/>
    <property type="evidence" value="ECO:0007669"/>
    <property type="project" value="UniProtKB-KW"/>
</dbReference>
<proteinExistence type="predicted"/>
<keyword evidence="7" id="KW-1185">Reference proteome</keyword>
<dbReference type="Proteomes" id="UP000217289">
    <property type="component" value="Chromosome"/>
</dbReference>
<keyword evidence="4" id="KW-0560">Oxidoreductase</keyword>
<dbReference type="GO" id="GO:0071949">
    <property type="term" value="F:FAD binding"/>
    <property type="evidence" value="ECO:0007669"/>
    <property type="project" value="InterPro"/>
</dbReference>
<dbReference type="OrthoDB" id="5499180at2"/>
<sequence length="388" mass="42617">MSEPRRKALIIGGGVGGLTAALALGQRGWEVDVFEQAPELREVGSGIMISPNAMSVLFGLGLERVVERGVTLSRVEMRTWEGRALVRERAEDVPGTDVPAVLFHRASLHGALHEALGAGIRVHLGARLSRFEEDGNGVVARFEDGREARGEVLVGADGLRSVVRAQLHPGEALRYAGHPCWRGLARGFSHPELPLGLLQETQGRGARFGVGHVREDLVYWWATADWPQGKAVPGGDKAFLGDLFRTAHAPLPELIAATRESDLLRNDLLDRLPLGQWGRGRVTLLGDAAHPMMPNMGQGACSAIEDGGVLALALERGAEPVEGLRRYERVRQARTRWLQQLSWRFGVIGQWRQPVGVWLREQSIRLAPASVLRRQYTRMWGWRLGADG</sequence>
<dbReference type="PANTHER" id="PTHR46496">
    <property type="match status" value="1"/>
</dbReference>
<dbReference type="Gene3D" id="3.50.50.60">
    <property type="entry name" value="FAD/NAD(P)-binding domain"/>
    <property type="match status" value="1"/>
</dbReference>
<gene>
    <name evidence="6" type="ORF">MEBOL_000441</name>
</gene>
<evidence type="ECO:0000256" key="3">
    <source>
        <dbReference type="ARBA" id="ARBA00022827"/>
    </source>
</evidence>
<dbReference type="InterPro" id="IPR002938">
    <property type="entry name" value="FAD-bd"/>
</dbReference>
<dbReference type="PRINTS" id="PR00420">
    <property type="entry name" value="RNGMNOXGNASE"/>
</dbReference>
<feature type="domain" description="FAD-binding" evidence="5">
    <location>
        <begin position="7"/>
        <end position="167"/>
    </location>
</feature>
<dbReference type="PANTHER" id="PTHR46496:SF1">
    <property type="entry name" value="ZEAXANTHIN EPOXIDASE, CHLOROPLASTIC"/>
    <property type="match status" value="1"/>
</dbReference>
<evidence type="ECO:0000256" key="1">
    <source>
        <dbReference type="ARBA" id="ARBA00001974"/>
    </source>
</evidence>
<name>A0A286NV83_9BACT</name>
<keyword evidence="2" id="KW-0285">Flavoprotein</keyword>
<evidence type="ECO:0000256" key="4">
    <source>
        <dbReference type="ARBA" id="ARBA00023002"/>
    </source>
</evidence>
<dbReference type="RefSeq" id="WP_157774717.1">
    <property type="nucleotide sequence ID" value="NZ_CP022163.1"/>
</dbReference>
<evidence type="ECO:0000259" key="5">
    <source>
        <dbReference type="Pfam" id="PF01494"/>
    </source>
</evidence>
<dbReference type="AlphaFoldDB" id="A0A286NV83"/>
<feature type="domain" description="FAD-binding" evidence="5">
    <location>
        <begin position="276"/>
        <end position="336"/>
    </location>
</feature>
<accession>A0A286NV83</accession>
<dbReference type="KEGG" id="mbd:MEBOL_000441"/>
<comment type="cofactor">
    <cofactor evidence="1">
        <name>FAD</name>
        <dbReference type="ChEBI" id="CHEBI:57692"/>
    </cofactor>
</comment>
<evidence type="ECO:0000313" key="6">
    <source>
        <dbReference type="EMBL" id="ATB27006.1"/>
    </source>
</evidence>
<dbReference type="SUPFAM" id="SSF51905">
    <property type="entry name" value="FAD/NAD(P)-binding domain"/>
    <property type="match status" value="1"/>
</dbReference>
<keyword evidence="3" id="KW-0274">FAD</keyword>
<dbReference type="EMBL" id="CP022163">
    <property type="protein sequence ID" value="ATB27006.1"/>
    <property type="molecule type" value="Genomic_DNA"/>
</dbReference>
<evidence type="ECO:0000256" key="2">
    <source>
        <dbReference type="ARBA" id="ARBA00022630"/>
    </source>
</evidence>
<organism evidence="6 7">
    <name type="scientific">Melittangium boletus DSM 14713</name>
    <dbReference type="NCBI Taxonomy" id="1294270"/>
    <lineage>
        <taxon>Bacteria</taxon>
        <taxon>Pseudomonadati</taxon>
        <taxon>Myxococcota</taxon>
        <taxon>Myxococcia</taxon>
        <taxon>Myxococcales</taxon>
        <taxon>Cystobacterineae</taxon>
        <taxon>Archangiaceae</taxon>
        <taxon>Melittangium</taxon>
    </lineage>
</organism>